<feature type="region of interest" description="Disordered" evidence="1">
    <location>
        <begin position="1"/>
        <end position="27"/>
    </location>
</feature>
<proteinExistence type="predicted"/>
<dbReference type="AlphaFoldDB" id="A0A392SQ88"/>
<accession>A0A392SQ88</accession>
<keyword evidence="3" id="KW-1185">Reference proteome</keyword>
<sequence length="27" mass="3232">MEKNTFEAEDSRRNMEIHGGLDEHEEQ</sequence>
<dbReference type="EMBL" id="LXQA010425730">
    <property type="protein sequence ID" value="MCI51031.1"/>
    <property type="molecule type" value="Genomic_DNA"/>
</dbReference>
<dbReference type="Proteomes" id="UP000265520">
    <property type="component" value="Unassembled WGS sequence"/>
</dbReference>
<protein>
    <submittedName>
        <fullName evidence="2">Uncharacterized protein</fullName>
    </submittedName>
</protein>
<comment type="caution">
    <text evidence="2">The sequence shown here is derived from an EMBL/GenBank/DDBJ whole genome shotgun (WGS) entry which is preliminary data.</text>
</comment>
<feature type="non-terminal residue" evidence="2">
    <location>
        <position position="27"/>
    </location>
</feature>
<evidence type="ECO:0000313" key="3">
    <source>
        <dbReference type="Proteomes" id="UP000265520"/>
    </source>
</evidence>
<evidence type="ECO:0000256" key="1">
    <source>
        <dbReference type="SAM" id="MobiDB-lite"/>
    </source>
</evidence>
<reference evidence="2 3" key="1">
    <citation type="journal article" date="2018" name="Front. Plant Sci.">
        <title>Red Clover (Trifolium pratense) and Zigzag Clover (T. medium) - A Picture of Genomic Similarities and Differences.</title>
        <authorList>
            <person name="Dluhosova J."/>
            <person name="Istvanek J."/>
            <person name="Nedelnik J."/>
            <person name="Repkova J."/>
        </authorList>
    </citation>
    <scope>NUCLEOTIDE SEQUENCE [LARGE SCALE GENOMIC DNA]</scope>
    <source>
        <strain evidence="3">cv. 10/8</strain>
        <tissue evidence="2">Leaf</tissue>
    </source>
</reference>
<evidence type="ECO:0000313" key="2">
    <source>
        <dbReference type="EMBL" id="MCI51031.1"/>
    </source>
</evidence>
<name>A0A392SQ88_9FABA</name>
<organism evidence="2 3">
    <name type="scientific">Trifolium medium</name>
    <dbReference type="NCBI Taxonomy" id="97028"/>
    <lineage>
        <taxon>Eukaryota</taxon>
        <taxon>Viridiplantae</taxon>
        <taxon>Streptophyta</taxon>
        <taxon>Embryophyta</taxon>
        <taxon>Tracheophyta</taxon>
        <taxon>Spermatophyta</taxon>
        <taxon>Magnoliopsida</taxon>
        <taxon>eudicotyledons</taxon>
        <taxon>Gunneridae</taxon>
        <taxon>Pentapetalae</taxon>
        <taxon>rosids</taxon>
        <taxon>fabids</taxon>
        <taxon>Fabales</taxon>
        <taxon>Fabaceae</taxon>
        <taxon>Papilionoideae</taxon>
        <taxon>50 kb inversion clade</taxon>
        <taxon>NPAAA clade</taxon>
        <taxon>Hologalegina</taxon>
        <taxon>IRL clade</taxon>
        <taxon>Trifolieae</taxon>
        <taxon>Trifolium</taxon>
    </lineage>
</organism>